<evidence type="ECO:0008006" key="3">
    <source>
        <dbReference type="Google" id="ProtNLM"/>
    </source>
</evidence>
<gene>
    <name evidence="1" type="ORF">ACFSUC_18235</name>
</gene>
<accession>A0ABW5RFN3</accession>
<organism evidence="1 2">
    <name type="scientific">Marinicrinis sediminis</name>
    <dbReference type="NCBI Taxonomy" id="1652465"/>
    <lineage>
        <taxon>Bacteria</taxon>
        <taxon>Bacillati</taxon>
        <taxon>Bacillota</taxon>
        <taxon>Bacilli</taxon>
        <taxon>Bacillales</taxon>
        <taxon>Paenibacillaceae</taxon>
    </lineage>
</organism>
<dbReference type="EMBL" id="JBHUMM010000044">
    <property type="protein sequence ID" value="MFD2673491.1"/>
    <property type="molecule type" value="Genomic_DNA"/>
</dbReference>
<evidence type="ECO:0000313" key="1">
    <source>
        <dbReference type="EMBL" id="MFD2673491.1"/>
    </source>
</evidence>
<dbReference type="RefSeq" id="WP_379931077.1">
    <property type="nucleotide sequence ID" value="NZ_JBHUMM010000044.1"/>
</dbReference>
<dbReference type="Gene3D" id="2.40.50.1020">
    <property type="entry name" value="LytTr DNA-binding domain"/>
    <property type="match status" value="1"/>
</dbReference>
<sequence>MNDKVIPVVKENEKDIHWLKLQDVYFFTIVDNRKLAYYTHEGIFYHIMTFQNLSQLLTPQEGWERLDRAIGAQMKKVTYYDSELGKIFFDAEITKDSIYATVAPAHLKKVKDFLGIEKDISKKT</sequence>
<name>A0ABW5RFN3_9BACL</name>
<comment type="caution">
    <text evidence="1">The sequence shown here is derived from an EMBL/GenBank/DDBJ whole genome shotgun (WGS) entry which is preliminary data.</text>
</comment>
<keyword evidence="2" id="KW-1185">Reference proteome</keyword>
<evidence type="ECO:0000313" key="2">
    <source>
        <dbReference type="Proteomes" id="UP001597497"/>
    </source>
</evidence>
<protein>
    <recommendedName>
        <fullName evidence="3">LytTR family transcriptional regulator</fullName>
    </recommendedName>
</protein>
<proteinExistence type="predicted"/>
<reference evidence="2" key="1">
    <citation type="journal article" date="2019" name="Int. J. Syst. Evol. Microbiol.">
        <title>The Global Catalogue of Microorganisms (GCM) 10K type strain sequencing project: providing services to taxonomists for standard genome sequencing and annotation.</title>
        <authorList>
            <consortium name="The Broad Institute Genomics Platform"/>
            <consortium name="The Broad Institute Genome Sequencing Center for Infectious Disease"/>
            <person name="Wu L."/>
            <person name="Ma J."/>
        </authorList>
    </citation>
    <scope>NUCLEOTIDE SEQUENCE [LARGE SCALE GENOMIC DNA]</scope>
    <source>
        <strain evidence="2">KCTC 33676</strain>
    </source>
</reference>
<dbReference type="Proteomes" id="UP001597497">
    <property type="component" value="Unassembled WGS sequence"/>
</dbReference>